<evidence type="ECO:0000313" key="1">
    <source>
        <dbReference type="EMBL" id="GGG47141.1"/>
    </source>
</evidence>
<dbReference type="OrthoDB" id="964176at2"/>
<dbReference type="Proteomes" id="UP000285906">
    <property type="component" value="Unassembled WGS sequence"/>
</dbReference>
<organism evidence="2 3">
    <name type="scientific">Epilithonimonas arachidiradicis</name>
    <dbReference type="NCBI Taxonomy" id="1617282"/>
    <lineage>
        <taxon>Bacteria</taxon>
        <taxon>Pseudomonadati</taxon>
        <taxon>Bacteroidota</taxon>
        <taxon>Flavobacteriia</taxon>
        <taxon>Flavobacteriales</taxon>
        <taxon>Weeksellaceae</taxon>
        <taxon>Chryseobacterium group</taxon>
        <taxon>Epilithonimonas</taxon>
    </lineage>
</organism>
<reference evidence="4" key="3">
    <citation type="journal article" date="2019" name="Int. J. Syst. Evol. Microbiol.">
        <title>The Global Catalogue of Microorganisms (GCM) 10K type strain sequencing project: providing services to taxonomists for standard genome sequencing and annotation.</title>
        <authorList>
            <consortium name="The Broad Institute Genomics Platform"/>
            <consortium name="The Broad Institute Genome Sequencing Center for Infectious Disease"/>
            <person name="Wu L."/>
            <person name="Ma J."/>
        </authorList>
    </citation>
    <scope>NUCLEOTIDE SEQUENCE [LARGE SCALE GENOMIC DNA]</scope>
    <source>
        <strain evidence="4">CCM 8490</strain>
    </source>
</reference>
<proteinExistence type="predicted"/>
<evidence type="ECO:0008006" key="5">
    <source>
        <dbReference type="Google" id="ProtNLM"/>
    </source>
</evidence>
<dbReference type="EMBL" id="BMCW01000001">
    <property type="protein sequence ID" value="GGG47141.1"/>
    <property type="molecule type" value="Genomic_DNA"/>
</dbReference>
<reference evidence="2 3" key="2">
    <citation type="submission" date="2018-09" db="EMBL/GenBank/DDBJ databases">
        <title>Genomic Encyclopedia of Archaeal and Bacterial Type Strains, Phase II (KMG-II): from individual species to whole genera.</title>
        <authorList>
            <person name="Goeker M."/>
        </authorList>
    </citation>
    <scope>NUCLEOTIDE SEQUENCE [LARGE SCALE GENOMIC DNA]</scope>
    <source>
        <strain evidence="2 3">DSM 27620</strain>
    </source>
</reference>
<reference evidence="1" key="1">
    <citation type="journal article" date="2014" name="Int. J. Syst. Evol. Microbiol.">
        <title>Complete genome of a new Firmicutes species belonging to the dominant human colonic microbiota ('Ruminococcus bicirculans') reveals two chromosomes and a selective capacity to utilize plant glucans.</title>
        <authorList>
            <consortium name="NISC Comparative Sequencing Program"/>
            <person name="Wegmann U."/>
            <person name="Louis P."/>
            <person name="Goesmann A."/>
            <person name="Henrissat B."/>
            <person name="Duncan S.H."/>
            <person name="Flint H.J."/>
        </authorList>
    </citation>
    <scope>NUCLEOTIDE SEQUENCE</scope>
    <source>
        <strain evidence="1">CCM 8490</strain>
    </source>
</reference>
<gene>
    <name evidence="2" type="ORF">BXY58_0604</name>
    <name evidence="1" type="ORF">GCM10007332_05790</name>
</gene>
<evidence type="ECO:0000313" key="3">
    <source>
        <dbReference type="Proteomes" id="UP000285906"/>
    </source>
</evidence>
<dbReference type="Proteomes" id="UP000658202">
    <property type="component" value="Unassembled WGS sequence"/>
</dbReference>
<name>A0A420DEN1_9FLAO</name>
<comment type="caution">
    <text evidence="2">The sequence shown here is derived from an EMBL/GenBank/DDBJ whole genome shotgun (WGS) entry which is preliminary data.</text>
</comment>
<evidence type="ECO:0000313" key="4">
    <source>
        <dbReference type="Proteomes" id="UP000658202"/>
    </source>
</evidence>
<dbReference type="AlphaFoldDB" id="A0A420DEN1"/>
<dbReference type="EMBL" id="RAQH01000001">
    <property type="protein sequence ID" value="RKE90019.1"/>
    <property type="molecule type" value="Genomic_DNA"/>
</dbReference>
<evidence type="ECO:0000313" key="2">
    <source>
        <dbReference type="EMBL" id="RKE90019.1"/>
    </source>
</evidence>
<sequence length="162" mass="18563">MAGLDDLQNLLNKAMQVIPDKLPIIIEVEGLNFIKGNFRAQGFVDGTKKAWKKRQTERDGRDLTRYKTNRVGAAGSLNKFGQREQGRAILVGHDTGGDKLINSIRARRNRQRVTFYTYKKYGQRHNEGLDGMPKRQFMGMSKTLENNIKKKLIKELDKALKK</sequence>
<dbReference type="RefSeq" id="WP_120212299.1">
    <property type="nucleotide sequence ID" value="NZ_BMCW01000001.1"/>
</dbReference>
<protein>
    <recommendedName>
        <fullName evidence="5">Phage morphogenesis protein</fullName>
    </recommendedName>
</protein>
<keyword evidence="4" id="KW-1185">Reference proteome</keyword>
<accession>A0A420DEN1</accession>
<reference evidence="1" key="4">
    <citation type="submission" date="2024-05" db="EMBL/GenBank/DDBJ databases">
        <authorList>
            <person name="Sun Q."/>
            <person name="Sedlacek I."/>
        </authorList>
    </citation>
    <scope>NUCLEOTIDE SEQUENCE</scope>
    <source>
        <strain evidence="1">CCM 8490</strain>
    </source>
</reference>